<organism evidence="3 4">
    <name type="scientific">Elliptochloris bilobata</name>
    <dbReference type="NCBI Taxonomy" id="381761"/>
    <lineage>
        <taxon>Eukaryota</taxon>
        <taxon>Viridiplantae</taxon>
        <taxon>Chlorophyta</taxon>
        <taxon>core chlorophytes</taxon>
        <taxon>Trebouxiophyceae</taxon>
        <taxon>Trebouxiophyceae incertae sedis</taxon>
        <taxon>Elliptochloris clade</taxon>
        <taxon>Elliptochloris</taxon>
    </lineage>
</organism>
<evidence type="ECO:0000256" key="1">
    <source>
        <dbReference type="SAM" id="MobiDB-lite"/>
    </source>
</evidence>
<evidence type="ECO:0000313" key="4">
    <source>
        <dbReference type="Proteomes" id="UP001445335"/>
    </source>
</evidence>
<keyword evidence="2" id="KW-1133">Transmembrane helix</keyword>
<dbReference type="PANTHER" id="PTHR13146">
    <property type="match status" value="1"/>
</dbReference>
<feature type="region of interest" description="Disordered" evidence="1">
    <location>
        <begin position="430"/>
        <end position="476"/>
    </location>
</feature>
<feature type="transmembrane region" description="Helical" evidence="2">
    <location>
        <begin position="198"/>
        <end position="216"/>
    </location>
</feature>
<dbReference type="AlphaFoldDB" id="A0AAW1R4B7"/>
<dbReference type="InterPro" id="IPR037185">
    <property type="entry name" value="EmrE-like"/>
</dbReference>
<dbReference type="PANTHER" id="PTHR13146:SF3">
    <property type="entry name" value="EAMA DOMAIN-CONTAINING PROTEIN"/>
    <property type="match status" value="1"/>
</dbReference>
<feature type="transmembrane region" description="Helical" evidence="2">
    <location>
        <begin position="243"/>
        <end position="263"/>
    </location>
</feature>
<dbReference type="SUPFAM" id="SSF103481">
    <property type="entry name" value="Multidrug resistance efflux transporter EmrE"/>
    <property type="match status" value="1"/>
</dbReference>
<evidence type="ECO:0000313" key="3">
    <source>
        <dbReference type="EMBL" id="KAK9828122.1"/>
    </source>
</evidence>
<feature type="region of interest" description="Disordered" evidence="1">
    <location>
        <begin position="492"/>
        <end position="604"/>
    </location>
</feature>
<sequence>MSTVVAVSGLLISSTGSALLRKVLFQLNGYGLDGTVHTFEKPCEEGATANGYKEVDLPAKAQGVTWAQLHVLLYPGIANVVSILVQGAGLRFITASVSQMLSGSCILFTAGLSVIVLRAKLNMLHYVGITLACVGVTVVSLVTLLAREEAATTDVRSTAIGIGLTLVAMAILAVRLVLEELLLDSMVLHPMQVLGFEGAWGSVFMAVLGLPLAWLLPGHDIGGHEENTLDSVAMLWNTGSLNATNLLFFWSVVGLNVFGLMVTQTLGSVFRAVLLTTRTASVWAVNLALYSLHVGGSSRVGEPWSSPESWVQMAGFVLLLAGTIVYAQGSSPAIDDLAAKEADGDEAAGAALLAESPLEGSPEGGPQEGPQIGRNIAQYRPYYSVYVPRTAARAIRPRSTSAERMSMRHCSSLPSEGWLGAQLALGPTRNASMPDGVLPWRRRASHPPLEPPAWQTPQRGGPAQDGGPSDAPFGTSPAFVRTLLSRKSWFLDPDATEGSSPSTASAARSPGEAVGAASGGASAVIPMRRRRSSMEGGSLGEAGDPEEGPVTPEPPLRHQASVECARERARTAESAAESAGKGREAHATTQKEPVKEAQEILTGI</sequence>
<keyword evidence="2" id="KW-0812">Transmembrane</keyword>
<protein>
    <recommendedName>
        <fullName evidence="5">EamA domain-containing protein</fullName>
    </recommendedName>
</protein>
<feature type="transmembrane region" description="Helical" evidence="2">
    <location>
        <begin position="123"/>
        <end position="146"/>
    </location>
</feature>
<keyword evidence="2" id="KW-0472">Membrane</keyword>
<reference evidence="3 4" key="1">
    <citation type="journal article" date="2024" name="Nat. Commun.">
        <title>Phylogenomics reveals the evolutionary origins of lichenization in chlorophyte algae.</title>
        <authorList>
            <person name="Puginier C."/>
            <person name="Libourel C."/>
            <person name="Otte J."/>
            <person name="Skaloud P."/>
            <person name="Haon M."/>
            <person name="Grisel S."/>
            <person name="Petersen M."/>
            <person name="Berrin J.G."/>
            <person name="Delaux P.M."/>
            <person name="Dal Grande F."/>
            <person name="Keller J."/>
        </authorList>
    </citation>
    <scope>NUCLEOTIDE SEQUENCE [LARGE SCALE GENOMIC DNA]</scope>
    <source>
        <strain evidence="3 4">SAG 245.80</strain>
    </source>
</reference>
<name>A0AAW1R4B7_9CHLO</name>
<feature type="transmembrane region" description="Helical" evidence="2">
    <location>
        <begin position="100"/>
        <end position="117"/>
    </location>
</feature>
<accession>A0AAW1R4B7</accession>
<dbReference type="GO" id="GO:0016020">
    <property type="term" value="C:membrane"/>
    <property type="evidence" value="ECO:0007669"/>
    <property type="project" value="TreeGrafter"/>
</dbReference>
<dbReference type="Proteomes" id="UP001445335">
    <property type="component" value="Unassembled WGS sequence"/>
</dbReference>
<feature type="transmembrane region" description="Helical" evidence="2">
    <location>
        <begin position="158"/>
        <end position="178"/>
    </location>
</feature>
<gene>
    <name evidence="3" type="ORF">WJX81_007423</name>
</gene>
<evidence type="ECO:0008006" key="5">
    <source>
        <dbReference type="Google" id="ProtNLM"/>
    </source>
</evidence>
<keyword evidence="4" id="KW-1185">Reference proteome</keyword>
<dbReference type="EMBL" id="JALJOU010000052">
    <property type="protein sequence ID" value="KAK9828122.1"/>
    <property type="molecule type" value="Genomic_DNA"/>
</dbReference>
<proteinExistence type="predicted"/>
<feature type="compositionally biased region" description="Low complexity" evidence="1">
    <location>
        <begin position="499"/>
        <end position="524"/>
    </location>
</feature>
<comment type="caution">
    <text evidence="3">The sequence shown here is derived from an EMBL/GenBank/DDBJ whole genome shotgun (WGS) entry which is preliminary data.</text>
</comment>
<feature type="transmembrane region" description="Helical" evidence="2">
    <location>
        <begin position="72"/>
        <end position="93"/>
    </location>
</feature>
<evidence type="ECO:0000256" key="2">
    <source>
        <dbReference type="SAM" id="Phobius"/>
    </source>
</evidence>